<dbReference type="InterPro" id="IPR044861">
    <property type="entry name" value="IPNS-like_FE2OG_OXY"/>
</dbReference>
<feature type="domain" description="Fe2OG dioxygenase" evidence="6">
    <location>
        <begin position="181"/>
        <end position="282"/>
    </location>
</feature>
<reference evidence="7 8" key="1">
    <citation type="submission" date="2020-04" db="EMBL/GenBank/DDBJ databases">
        <title>Plant Genome Project.</title>
        <authorList>
            <person name="Zhang R.-G."/>
        </authorList>
    </citation>
    <scope>NUCLEOTIDE SEQUENCE [LARGE SCALE GENOMIC DNA]</scope>
    <source>
        <strain evidence="7">YNK0</strain>
        <tissue evidence="7">Leaf</tissue>
    </source>
</reference>
<dbReference type="InterPro" id="IPR026992">
    <property type="entry name" value="DIOX_N"/>
</dbReference>
<comment type="function">
    <text evidence="4">Probable 2-oxoglutarate-dependent dioxygenase that may be involved in glucosinolates biosynthesis. May play a role in the production of aliphatic glucosinolates.</text>
</comment>
<evidence type="ECO:0000256" key="5">
    <source>
        <dbReference type="RuleBase" id="RU003682"/>
    </source>
</evidence>
<dbReference type="InterPro" id="IPR005123">
    <property type="entry name" value="Oxoglu/Fe-dep_dioxygenase_dom"/>
</dbReference>
<comment type="similarity">
    <text evidence="5">Belongs to the iron/ascorbate-dependent oxidoreductase family.</text>
</comment>
<dbReference type="Proteomes" id="UP000655225">
    <property type="component" value="Unassembled WGS sequence"/>
</dbReference>
<protein>
    <recommendedName>
        <fullName evidence="6">Fe2OG dioxygenase domain-containing protein</fullName>
    </recommendedName>
</protein>
<keyword evidence="1 5" id="KW-0479">Metal-binding</keyword>
<proteinExistence type="inferred from homology"/>
<dbReference type="Gene3D" id="2.60.120.330">
    <property type="entry name" value="B-lactam Antibiotic, Isopenicillin N Synthase, Chain"/>
    <property type="match status" value="1"/>
</dbReference>
<dbReference type="Pfam" id="PF14226">
    <property type="entry name" value="DIOX_N"/>
    <property type="match status" value="1"/>
</dbReference>
<name>A0A835D6N7_TETSI</name>
<evidence type="ECO:0000256" key="2">
    <source>
        <dbReference type="ARBA" id="ARBA00023002"/>
    </source>
</evidence>
<dbReference type="InterPro" id="IPR050231">
    <property type="entry name" value="Iron_ascorbate_oxido_reductase"/>
</dbReference>
<organism evidence="7 8">
    <name type="scientific">Tetracentron sinense</name>
    <name type="common">Spur-leaf</name>
    <dbReference type="NCBI Taxonomy" id="13715"/>
    <lineage>
        <taxon>Eukaryota</taxon>
        <taxon>Viridiplantae</taxon>
        <taxon>Streptophyta</taxon>
        <taxon>Embryophyta</taxon>
        <taxon>Tracheophyta</taxon>
        <taxon>Spermatophyta</taxon>
        <taxon>Magnoliopsida</taxon>
        <taxon>Trochodendrales</taxon>
        <taxon>Trochodendraceae</taxon>
        <taxon>Tetracentron</taxon>
    </lineage>
</organism>
<keyword evidence="8" id="KW-1185">Reference proteome</keyword>
<dbReference type="PROSITE" id="PS51471">
    <property type="entry name" value="FE2OG_OXY"/>
    <property type="match status" value="1"/>
</dbReference>
<evidence type="ECO:0000256" key="3">
    <source>
        <dbReference type="ARBA" id="ARBA00023004"/>
    </source>
</evidence>
<evidence type="ECO:0000256" key="1">
    <source>
        <dbReference type="ARBA" id="ARBA00022723"/>
    </source>
</evidence>
<accession>A0A835D6N7</accession>
<evidence type="ECO:0000259" key="6">
    <source>
        <dbReference type="PROSITE" id="PS51471"/>
    </source>
</evidence>
<evidence type="ECO:0000256" key="4">
    <source>
        <dbReference type="ARBA" id="ARBA00057022"/>
    </source>
</evidence>
<dbReference type="OrthoDB" id="288590at2759"/>
<keyword evidence="2 5" id="KW-0560">Oxidoreductase</keyword>
<dbReference type="PANTHER" id="PTHR47990">
    <property type="entry name" value="2-OXOGLUTARATE (2OG) AND FE(II)-DEPENDENT OXYGENASE SUPERFAMILY PROTEIN-RELATED"/>
    <property type="match status" value="1"/>
</dbReference>
<comment type="caution">
    <text evidence="7">The sequence shown here is derived from an EMBL/GenBank/DDBJ whole genome shotgun (WGS) entry which is preliminary data.</text>
</comment>
<keyword evidence="3 5" id="KW-0408">Iron</keyword>
<dbReference type="Pfam" id="PF03171">
    <property type="entry name" value="2OG-FeII_Oxy"/>
    <property type="match status" value="1"/>
</dbReference>
<dbReference type="GO" id="GO:0046872">
    <property type="term" value="F:metal ion binding"/>
    <property type="evidence" value="ECO:0007669"/>
    <property type="project" value="UniProtKB-KW"/>
</dbReference>
<dbReference type="OMA" id="AKWASAC"/>
<dbReference type="FunFam" id="2.60.120.330:FF:000022">
    <property type="entry name" value="Probable 2-oxoglutarate-dependent dioxygenase AOP1.2"/>
    <property type="match status" value="1"/>
</dbReference>
<evidence type="ECO:0000313" key="7">
    <source>
        <dbReference type="EMBL" id="KAF8389029.1"/>
    </source>
</evidence>
<dbReference type="AlphaFoldDB" id="A0A835D6N7"/>
<gene>
    <name evidence="7" type="ORF">HHK36_025714</name>
</gene>
<dbReference type="EMBL" id="JABCRI010000019">
    <property type="protein sequence ID" value="KAF8389029.1"/>
    <property type="molecule type" value="Genomic_DNA"/>
</dbReference>
<dbReference type="SUPFAM" id="SSF51197">
    <property type="entry name" value="Clavaminate synthase-like"/>
    <property type="match status" value="1"/>
</dbReference>
<dbReference type="GO" id="GO:0016491">
    <property type="term" value="F:oxidoreductase activity"/>
    <property type="evidence" value="ECO:0007669"/>
    <property type="project" value="UniProtKB-KW"/>
</dbReference>
<dbReference type="InterPro" id="IPR027443">
    <property type="entry name" value="IPNS-like_sf"/>
</dbReference>
<evidence type="ECO:0000313" key="8">
    <source>
        <dbReference type="Proteomes" id="UP000655225"/>
    </source>
</evidence>
<sequence>MNTDMGITQGILRGLRKTVMGSETPLKLPIIDFSKEDLEPGTVNWDSVRDDVHRAMEEFGCFEAVYDKVSLELHNAIFCALEELFDLPTEIKIRNTSDKPYFGYMGPIPLIPNYEGMGIDDALTLKDIQSFTNLMWPNGNAPFCELTYSFSKRVSELDQMVKRMIFESLGIQKYYESHIESTNYLLRIMKYKGPDMNQTKLGILPHTDKSVLTILHQNQVKGLEVETRDGEWISVVPSASSFIVMTGDAFLALSNGRLHCPRHRVTLGEKEARYSIGFFSFGKDIIQTPEELVDEEHPLLFKPFDNVEFLRFYISEEGQKVESAIKAYCGV</sequence>